<organism evidence="5 6">
    <name type="scientific">Caenorhabditis auriculariae</name>
    <dbReference type="NCBI Taxonomy" id="2777116"/>
    <lineage>
        <taxon>Eukaryota</taxon>
        <taxon>Metazoa</taxon>
        <taxon>Ecdysozoa</taxon>
        <taxon>Nematoda</taxon>
        <taxon>Chromadorea</taxon>
        <taxon>Rhabditida</taxon>
        <taxon>Rhabditina</taxon>
        <taxon>Rhabditomorpha</taxon>
        <taxon>Rhabditoidea</taxon>
        <taxon>Rhabditidae</taxon>
        <taxon>Peloderinae</taxon>
        <taxon>Caenorhabditis</taxon>
    </lineage>
</organism>
<keyword evidence="2" id="KW-0539">Nucleus</keyword>
<evidence type="ECO:0000313" key="6">
    <source>
        <dbReference type="Proteomes" id="UP000835052"/>
    </source>
</evidence>
<dbReference type="OrthoDB" id="433924at2759"/>
<dbReference type="EMBL" id="CAJGYM010000003">
    <property type="protein sequence ID" value="CAD6185746.1"/>
    <property type="molecule type" value="Genomic_DNA"/>
</dbReference>
<dbReference type="SUPFAM" id="SSF54160">
    <property type="entry name" value="Chromo domain-like"/>
    <property type="match status" value="1"/>
</dbReference>
<feature type="region of interest" description="Disordered" evidence="3">
    <location>
        <begin position="81"/>
        <end position="125"/>
    </location>
</feature>
<accession>A0A8S1GQQ1</accession>
<dbReference type="Proteomes" id="UP000835052">
    <property type="component" value="Unassembled WGS sequence"/>
</dbReference>
<feature type="domain" description="Chromo" evidence="4">
    <location>
        <begin position="11"/>
        <end position="62"/>
    </location>
</feature>
<comment type="subcellular location">
    <subcellularLocation>
        <location evidence="1">Nucleus</location>
    </subcellularLocation>
</comment>
<protein>
    <recommendedName>
        <fullName evidence="4">Chromo domain-containing protein</fullName>
    </recommendedName>
</protein>
<evidence type="ECO:0000256" key="1">
    <source>
        <dbReference type="ARBA" id="ARBA00004123"/>
    </source>
</evidence>
<dbReference type="Pfam" id="PF00385">
    <property type="entry name" value="Chromo"/>
    <property type="match status" value="1"/>
</dbReference>
<dbReference type="InterPro" id="IPR023780">
    <property type="entry name" value="Chromo_domain"/>
</dbReference>
<dbReference type="GO" id="GO:0005634">
    <property type="term" value="C:nucleus"/>
    <property type="evidence" value="ECO:0007669"/>
    <property type="project" value="UniProtKB-SubCell"/>
</dbReference>
<dbReference type="AlphaFoldDB" id="A0A8S1GQQ1"/>
<keyword evidence="6" id="KW-1185">Reference proteome</keyword>
<dbReference type="InterPro" id="IPR000953">
    <property type="entry name" value="Chromo/chromo_shadow_dom"/>
</dbReference>
<dbReference type="Gene3D" id="2.40.50.40">
    <property type="match status" value="1"/>
</dbReference>
<dbReference type="SMART" id="SM00298">
    <property type="entry name" value="CHROMO"/>
    <property type="match status" value="1"/>
</dbReference>
<evidence type="ECO:0000256" key="2">
    <source>
        <dbReference type="ARBA" id="ARBA00023242"/>
    </source>
</evidence>
<dbReference type="PROSITE" id="PS50013">
    <property type="entry name" value="CHROMO_2"/>
    <property type="match status" value="1"/>
</dbReference>
<proteinExistence type="predicted"/>
<evidence type="ECO:0000259" key="4">
    <source>
        <dbReference type="PROSITE" id="PS50013"/>
    </source>
</evidence>
<evidence type="ECO:0000313" key="5">
    <source>
        <dbReference type="EMBL" id="CAD6185746.1"/>
    </source>
</evidence>
<dbReference type="InterPro" id="IPR016197">
    <property type="entry name" value="Chromo-like_dom_sf"/>
</dbReference>
<gene>
    <name evidence="5" type="ORF">CAUJ_LOCUS1665</name>
</gene>
<dbReference type="PANTHER" id="PTHR22812">
    <property type="entry name" value="CHROMOBOX PROTEIN"/>
    <property type="match status" value="1"/>
</dbReference>
<dbReference type="InterPro" id="IPR051219">
    <property type="entry name" value="Heterochromatin_chromo-domain"/>
</dbReference>
<evidence type="ECO:0000256" key="3">
    <source>
        <dbReference type="SAM" id="MobiDB-lite"/>
    </source>
</evidence>
<sequence length="229" mass="26028">MSRRAAADDEYNVEKILKKRYIGNPKRLQYLIKWEGYDKPEDNTWTDAQDCECPEKVEEFEKTLGPAGNVEKRLSLVRKIKNLPTSSSRPKRAASLPDSDSTPRKKLAASAEKTGSSSRSQKKDRFTISMVDSNLEDSFNSVVSPVHSYKRASSSSTPKKYRFENGSKVREVAEIRNTPSGLVAKVIYEGRRGDANNSELVSVERLRKDYGELLLDYFIKKLRQASQLR</sequence>
<reference evidence="5" key="1">
    <citation type="submission" date="2020-10" db="EMBL/GenBank/DDBJ databases">
        <authorList>
            <person name="Kikuchi T."/>
        </authorList>
    </citation>
    <scope>NUCLEOTIDE SEQUENCE</scope>
    <source>
        <strain evidence="5">NKZ352</strain>
    </source>
</reference>
<comment type="caution">
    <text evidence="5">The sequence shown here is derived from an EMBL/GenBank/DDBJ whole genome shotgun (WGS) entry which is preliminary data.</text>
</comment>
<name>A0A8S1GQQ1_9PELO</name>